<dbReference type="EMBL" id="OX459937">
    <property type="protein sequence ID" value="CAI9152571.1"/>
    <property type="molecule type" value="Genomic_DNA"/>
</dbReference>
<organism evidence="2 3">
    <name type="scientific">Rangifer tarandus platyrhynchus</name>
    <name type="common">Svalbard reindeer</name>
    <dbReference type="NCBI Taxonomy" id="3082113"/>
    <lineage>
        <taxon>Eukaryota</taxon>
        <taxon>Metazoa</taxon>
        <taxon>Chordata</taxon>
        <taxon>Craniata</taxon>
        <taxon>Vertebrata</taxon>
        <taxon>Euteleostomi</taxon>
        <taxon>Mammalia</taxon>
        <taxon>Eutheria</taxon>
        <taxon>Laurasiatheria</taxon>
        <taxon>Artiodactyla</taxon>
        <taxon>Ruminantia</taxon>
        <taxon>Pecora</taxon>
        <taxon>Cervidae</taxon>
        <taxon>Odocoileinae</taxon>
        <taxon>Rangifer</taxon>
    </lineage>
</organism>
<dbReference type="Proteomes" id="UP001176941">
    <property type="component" value="Chromosome 1"/>
</dbReference>
<accession>A0ABN8XWN2</accession>
<evidence type="ECO:0000256" key="1">
    <source>
        <dbReference type="SAM" id="MobiDB-lite"/>
    </source>
</evidence>
<protein>
    <submittedName>
        <fullName evidence="2">Uncharacterized protein</fullName>
    </submittedName>
</protein>
<reference evidence="2" key="1">
    <citation type="submission" date="2023-04" db="EMBL/GenBank/DDBJ databases">
        <authorList>
            <consortium name="ELIXIR-Norway"/>
        </authorList>
    </citation>
    <scope>NUCLEOTIDE SEQUENCE [LARGE SCALE GENOMIC DNA]</scope>
</reference>
<evidence type="ECO:0000313" key="2">
    <source>
        <dbReference type="EMBL" id="CAI9152571.1"/>
    </source>
</evidence>
<keyword evidence="3" id="KW-1185">Reference proteome</keyword>
<evidence type="ECO:0000313" key="3">
    <source>
        <dbReference type="Proteomes" id="UP001176941"/>
    </source>
</evidence>
<gene>
    <name evidence="2" type="ORF">MRATA1EN1_LOCUS1533</name>
</gene>
<feature type="region of interest" description="Disordered" evidence="1">
    <location>
        <begin position="1"/>
        <end position="30"/>
    </location>
</feature>
<proteinExistence type="predicted"/>
<name>A0ABN8XWN2_RANTA</name>
<sequence length="89" mass="9730">MRAEPFKEVKPHGKLPETSGKEKEMSASELHRSIYSDGPALIPPAVCRAGRYVFLVSSTDEDELHLNAPGGLFTPRSDSEGEIVNFGLM</sequence>